<dbReference type="EMBL" id="CP000886">
    <property type="protein sequence ID" value="ABX67774.1"/>
    <property type="molecule type" value="Genomic_DNA"/>
</dbReference>
<dbReference type="KEGG" id="spq:SPAB_02392"/>
<dbReference type="Proteomes" id="UP000008556">
    <property type="component" value="Chromosome"/>
</dbReference>
<accession>A0A6C6Z336</accession>
<organism evidence="1 2">
    <name type="scientific">Salmonella paratyphi B (strain ATCC BAA-1250 / SPB7)</name>
    <dbReference type="NCBI Taxonomy" id="1016998"/>
    <lineage>
        <taxon>Bacteria</taxon>
        <taxon>Pseudomonadati</taxon>
        <taxon>Pseudomonadota</taxon>
        <taxon>Gammaproteobacteria</taxon>
        <taxon>Enterobacterales</taxon>
        <taxon>Enterobacteriaceae</taxon>
        <taxon>Salmonella</taxon>
    </lineage>
</organism>
<evidence type="ECO:0000313" key="2">
    <source>
        <dbReference type="Proteomes" id="UP000008556"/>
    </source>
</evidence>
<gene>
    <name evidence="1" type="ordered locus">SPAB_02392</name>
</gene>
<proteinExistence type="predicted"/>
<dbReference type="AlphaFoldDB" id="A0A6C6Z336"/>
<evidence type="ECO:0000313" key="1">
    <source>
        <dbReference type="EMBL" id="ABX67774.1"/>
    </source>
</evidence>
<reference evidence="1 2" key="1">
    <citation type="submission" date="2007-11" db="EMBL/GenBank/DDBJ databases">
        <authorList>
            <consortium name="The Salmonella enterica serovar Paratyphi B Genome Sequencing Project"/>
            <person name="McClelland M."/>
            <person name="Sanderson E.K."/>
            <person name="Porwollik S."/>
            <person name="Spieth J."/>
            <person name="Clifton W.S."/>
            <person name="Fulton R."/>
            <person name="Cordes M."/>
            <person name="Wollam A."/>
            <person name="Shah N."/>
            <person name="Pepin K."/>
            <person name="Bhonagiri V."/>
            <person name="Nash W."/>
            <person name="Johnson M."/>
            <person name="Thiruvilangam P."/>
            <person name="Wilson R."/>
        </authorList>
    </citation>
    <scope>NUCLEOTIDE SEQUENCE [LARGE SCALE GENOMIC DNA]</scope>
    <source>
        <strain evidence="2">ATCC BAA-1250 / SPB7</strain>
    </source>
</reference>
<sequence length="35" mass="4302">MNYYNLYDFLNLCNNSEMYNFTIKSKLQKNPKTTF</sequence>
<protein>
    <submittedName>
        <fullName evidence="1">Uncharacterized protein</fullName>
    </submittedName>
</protein>
<name>A0A6C6Z336_SALPB</name>